<evidence type="ECO:0000256" key="4">
    <source>
        <dbReference type="ARBA" id="ARBA00022695"/>
    </source>
</evidence>
<organism evidence="7">
    <name type="scientific">viral metagenome</name>
    <dbReference type="NCBI Taxonomy" id="1070528"/>
    <lineage>
        <taxon>unclassified sequences</taxon>
        <taxon>metagenomes</taxon>
        <taxon>organismal metagenomes</taxon>
    </lineage>
</organism>
<evidence type="ECO:0000256" key="2">
    <source>
        <dbReference type="ARBA" id="ARBA00022478"/>
    </source>
</evidence>
<accession>A0A6C0CGZ5</accession>
<dbReference type="Gene3D" id="3.90.1100.10">
    <property type="match status" value="1"/>
</dbReference>
<evidence type="ECO:0000313" key="7">
    <source>
        <dbReference type="EMBL" id="QHT02959.1"/>
    </source>
</evidence>
<dbReference type="Pfam" id="PF04563">
    <property type="entry name" value="RNA_pol_Rpb2_1"/>
    <property type="match status" value="1"/>
</dbReference>
<dbReference type="GO" id="GO:0003899">
    <property type="term" value="F:DNA-directed RNA polymerase activity"/>
    <property type="evidence" value="ECO:0007669"/>
    <property type="project" value="UniProtKB-EC"/>
</dbReference>
<proteinExistence type="predicted"/>
<evidence type="ECO:0000259" key="6">
    <source>
        <dbReference type="Pfam" id="PF04563"/>
    </source>
</evidence>
<evidence type="ECO:0000256" key="1">
    <source>
        <dbReference type="ARBA" id="ARBA00012418"/>
    </source>
</evidence>
<name>A0A6C0CGZ5_9ZZZZ</name>
<dbReference type="InterPro" id="IPR007644">
    <property type="entry name" value="RNA_pol_bsu_protrusion"/>
</dbReference>
<keyword evidence="2" id="KW-0240">DNA-directed RNA polymerase</keyword>
<dbReference type="GO" id="GO:0003677">
    <property type="term" value="F:DNA binding"/>
    <property type="evidence" value="ECO:0007669"/>
    <property type="project" value="InterPro"/>
</dbReference>
<protein>
    <recommendedName>
        <fullName evidence="1">DNA-directed RNA polymerase</fullName>
        <ecNumber evidence="1">2.7.7.6</ecNumber>
    </recommendedName>
</protein>
<keyword evidence="5" id="KW-0804">Transcription</keyword>
<feature type="domain" description="RNA polymerase beta subunit protrusion" evidence="6">
    <location>
        <begin position="29"/>
        <end position="156"/>
    </location>
</feature>
<evidence type="ECO:0000256" key="5">
    <source>
        <dbReference type="ARBA" id="ARBA00023163"/>
    </source>
</evidence>
<dbReference type="EMBL" id="MN739403">
    <property type="protein sequence ID" value="QHT02959.1"/>
    <property type="molecule type" value="Genomic_DNA"/>
</dbReference>
<evidence type="ECO:0000256" key="3">
    <source>
        <dbReference type="ARBA" id="ARBA00022679"/>
    </source>
</evidence>
<dbReference type="EC" id="2.7.7.6" evidence="1"/>
<dbReference type="GO" id="GO:0000428">
    <property type="term" value="C:DNA-directed RNA polymerase complex"/>
    <property type="evidence" value="ECO:0007669"/>
    <property type="project" value="UniProtKB-KW"/>
</dbReference>
<dbReference type="GO" id="GO:0006351">
    <property type="term" value="P:DNA-templated transcription"/>
    <property type="evidence" value="ECO:0007669"/>
    <property type="project" value="InterPro"/>
</dbReference>
<reference evidence="7" key="1">
    <citation type="journal article" date="2020" name="Nature">
        <title>Giant virus diversity and host interactions through global metagenomics.</title>
        <authorList>
            <person name="Schulz F."/>
            <person name="Roux S."/>
            <person name="Paez-Espino D."/>
            <person name="Jungbluth S."/>
            <person name="Walsh D.A."/>
            <person name="Denef V.J."/>
            <person name="McMahon K.D."/>
            <person name="Konstantinidis K.T."/>
            <person name="Eloe-Fadrosh E.A."/>
            <person name="Kyrpides N.C."/>
            <person name="Woyke T."/>
        </authorList>
    </citation>
    <scope>NUCLEOTIDE SEQUENCE</scope>
    <source>
        <strain evidence="7">GVMAG-M-3300020727-4</strain>
    </source>
</reference>
<keyword evidence="3" id="KW-0808">Transferase</keyword>
<dbReference type="SUPFAM" id="SSF64484">
    <property type="entry name" value="beta and beta-prime subunits of DNA dependent RNA-polymerase"/>
    <property type="match status" value="1"/>
</dbReference>
<keyword evidence="4" id="KW-0548">Nucleotidyltransferase</keyword>
<sequence length="162" mass="19123">MAKTEFYSNILDDYLIDKTYEFDNEMIKKQKAIFQNFIKNKIPKNILGFKEISLNRDVKVRVNVIHYIFIKKLHKLEDGTFIIITPETAKKYKLSYEYDVQIDMNIFNNNKKLIRTAKNIWLGSIPIMVGSCECKFSSDKENYGGYFIINGEEKILNKKNEL</sequence>
<dbReference type="AlphaFoldDB" id="A0A6C0CGZ5"/>